<keyword evidence="2" id="KW-1185">Reference proteome</keyword>
<name>A0ABU3CGE7_9FLAO</name>
<dbReference type="InterPro" id="IPR036291">
    <property type="entry name" value="NAD(P)-bd_dom_sf"/>
</dbReference>
<comment type="caution">
    <text evidence="1">The sequence shown here is derived from an EMBL/GenBank/DDBJ whole genome shotgun (WGS) entry which is preliminary data.</text>
</comment>
<accession>A0ABU3CGE7</accession>
<evidence type="ECO:0000313" key="2">
    <source>
        <dbReference type="Proteomes" id="UP001245285"/>
    </source>
</evidence>
<sequence length="55" mass="6165">MQLPMSRPYVLQQIMISCKKAGTVSIPGVYIGILNEVPFRAAMNKDFTFKMETAV</sequence>
<reference evidence="1 2" key="1">
    <citation type="submission" date="2023-09" db="EMBL/GenBank/DDBJ databases">
        <authorList>
            <person name="Rey-Velasco X."/>
        </authorList>
    </citation>
    <scope>NUCLEOTIDE SEQUENCE [LARGE SCALE GENOMIC DNA]</scope>
    <source>
        <strain evidence="1 2">F260</strain>
    </source>
</reference>
<proteinExistence type="predicted"/>
<organism evidence="1 2">
    <name type="scientific">Autumnicola lenta</name>
    <dbReference type="NCBI Taxonomy" id="3075593"/>
    <lineage>
        <taxon>Bacteria</taxon>
        <taxon>Pseudomonadati</taxon>
        <taxon>Bacteroidota</taxon>
        <taxon>Flavobacteriia</taxon>
        <taxon>Flavobacteriales</taxon>
        <taxon>Flavobacteriaceae</taxon>
        <taxon>Autumnicola</taxon>
    </lineage>
</organism>
<dbReference type="Proteomes" id="UP001245285">
    <property type="component" value="Unassembled WGS sequence"/>
</dbReference>
<protein>
    <submittedName>
        <fullName evidence="1">Uncharacterized protein</fullName>
    </submittedName>
</protein>
<dbReference type="PROSITE" id="PS51257">
    <property type="entry name" value="PROKAR_LIPOPROTEIN"/>
    <property type="match status" value="1"/>
</dbReference>
<dbReference type="SUPFAM" id="SSF51735">
    <property type="entry name" value="NAD(P)-binding Rossmann-fold domains"/>
    <property type="match status" value="1"/>
</dbReference>
<evidence type="ECO:0000313" key="1">
    <source>
        <dbReference type="EMBL" id="MDT0645070.1"/>
    </source>
</evidence>
<dbReference type="EMBL" id="JAVRHO010000001">
    <property type="protein sequence ID" value="MDT0645070.1"/>
    <property type="molecule type" value="Genomic_DNA"/>
</dbReference>
<gene>
    <name evidence="1" type="ORF">RM545_00065</name>
</gene>
<dbReference type="RefSeq" id="WP_311493222.1">
    <property type="nucleotide sequence ID" value="NZ_JAVRHO010000001.1"/>
</dbReference>